<dbReference type="SMART" id="SM00507">
    <property type="entry name" value="HNHc"/>
    <property type="match status" value="2"/>
</dbReference>
<dbReference type="SUPFAM" id="SSF54060">
    <property type="entry name" value="His-Me finger endonucleases"/>
    <property type="match status" value="3"/>
</dbReference>
<feature type="domain" description="HNH nuclease" evidence="2">
    <location>
        <begin position="365"/>
        <end position="414"/>
    </location>
</feature>
<organism evidence="3 4">
    <name type="scientific">Mucor lusitanicus CBS 277.49</name>
    <dbReference type="NCBI Taxonomy" id="747725"/>
    <lineage>
        <taxon>Eukaryota</taxon>
        <taxon>Fungi</taxon>
        <taxon>Fungi incertae sedis</taxon>
        <taxon>Mucoromycota</taxon>
        <taxon>Mucoromycotina</taxon>
        <taxon>Mucoromycetes</taxon>
        <taxon>Mucorales</taxon>
        <taxon>Mucorineae</taxon>
        <taxon>Mucoraceae</taxon>
        <taxon>Mucor</taxon>
    </lineage>
</organism>
<dbReference type="InterPro" id="IPR044925">
    <property type="entry name" value="His-Me_finger_sf"/>
</dbReference>
<dbReference type="AlphaFoldDB" id="A0A168MQI7"/>
<evidence type="ECO:0000256" key="1">
    <source>
        <dbReference type="SAM" id="MobiDB-lite"/>
    </source>
</evidence>
<feature type="compositionally biased region" description="Basic and acidic residues" evidence="1">
    <location>
        <begin position="26"/>
        <end position="37"/>
    </location>
</feature>
<feature type="region of interest" description="Disordered" evidence="1">
    <location>
        <begin position="625"/>
        <end position="656"/>
    </location>
</feature>
<accession>A0A168MQI7</accession>
<dbReference type="VEuPathDB" id="FungiDB:MUCCIDRAFT_109098"/>
<evidence type="ECO:0000259" key="2">
    <source>
        <dbReference type="SMART" id="SM00507"/>
    </source>
</evidence>
<evidence type="ECO:0000313" key="4">
    <source>
        <dbReference type="Proteomes" id="UP000077051"/>
    </source>
</evidence>
<gene>
    <name evidence="3" type="ORF">MUCCIDRAFT_109098</name>
</gene>
<keyword evidence="4" id="KW-1185">Reference proteome</keyword>
<dbReference type="OrthoDB" id="2290985at2759"/>
<protein>
    <recommendedName>
        <fullName evidence="2">HNH nuclease domain-containing protein</fullName>
    </recommendedName>
</protein>
<sequence length="656" mass="76608">MDNDNDFQPPLTQAQIDQFFGRRTRRREDDAQEENQREVIQPPQRRRRVRVPYSVNPGPEVPIHQNYSPRALPGEQWRQLPFPLQNFSVSSLGRVKGRRRVLTQQTLRRSTDHRFYVDVQLPNNRQQWVDHLVLLGFNNDANQVAALPFVIHLDDNETNNRLENLRRGTYDQYHEVDDHFRDAHGLQRRRIVRSCRFEDYNPLSFPQRQDYIPRRYVYANGQISNVYDEETTLSPRANLAGVWKIDIRIHNREMSPPISELVVDTWMGFDNLRPLVIYLDGNLNNLHRDNLIPANHNEYATHMSLSLRAHPDEIFRPIRHMGNVDFTHYLVSNYGRVYGINSRTILSIYDGPGAYAHIILYRNGISYDFSAHRIVFSTFNDRPIGQGLVIDHVDSDRQNNRIGNLEEVTRQENTRRSVEQRRLWRESLPTSELRELQAEQQAAIPGEIWQPARIVSGDSRYPLPATGYEVSDQGRVRNSRSGLLLRNQFSPQGYYRVYLNGQGFFVHRLVASTFIANDDPHNRIYVDHINSDRTRNVVGNLRWANPRENVRFANAIRMRAFRQDREIEHIFQAISDSRGFAFNDTTFPLTTIRHHMATGIPLQGWYFVREAAPGAEGRQEFQTQIDDGEAPEVELGDEVVQEEDVDFDPLENINLE</sequence>
<dbReference type="Proteomes" id="UP000077051">
    <property type="component" value="Unassembled WGS sequence"/>
</dbReference>
<dbReference type="Pfam" id="PF13392">
    <property type="entry name" value="HNH_3"/>
    <property type="match status" value="1"/>
</dbReference>
<dbReference type="Gene3D" id="3.90.75.20">
    <property type="match status" value="3"/>
</dbReference>
<dbReference type="EMBL" id="AMYB01000003">
    <property type="protein sequence ID" value="OAD05244.1"/>
    <property type="molecule type" value="Genomic_DNA"/>
</dbReference>
<proteinExistence type="predicted"/>
<feature type="compositionally biased region" description="Acidic residues" evidence="1">
    <location>
        <begin position="626"/>
        <end position="649"/>
    </location>
</feature>
<comment type="caution">
    <text evidence="3">The sequence shown here is derived from an EMBL/GenBank/DDBJ whole genome shotgun (WGS) entry which is preliminary data.</text>
</comment>
<dbReference type="InterPro" id="IPR003615">
    <property type="entry name" value="HNH_nuc"/>
</dbReference>
<dbReference type="STRING" id="747725.A0A168MQI7"/>
<feature type="region of interest" description="Disordered" evidence="1">
    <location>
        <begin position="1"/>
        <end position="49"/>
    </location>
</feature>
<reference evidence="3 4" key="1">
    <citation type="submission" date="2015-06" db="EMBL/GenBank/DDBJ databases">
        <title>Expansion of signal transduction pathways in fungi by whole-genome duplication.</title>
        <authorList>
            <consortium name="DOE Joint Genome Institute"/>
            <person name="Corrochano L.M."/>
            <person name="Kuo A."/>
            <person name="Marcet-Houben M."/>
            <person name="Polaino S."/>
            <person name="Salamov A."/>
            <person name="Villalobos J.M."/>
            <person name="Alvarez M.I."/>
            <person name="Avalos J."/>
            <person name="Benito E.P."/>
            <person name="Benoit I."/>
            <person name="Burger G."/>
            <person name="Camino L.P."/>
            <person name="Canovas D."/>
            <person name="Cerda-Olmedo E."/>
            <person name="Cheng J.-F."/>
            <person name="Dominguez A."/>
            <person name="Elias M."/>
            <person name="Eslava A.P."/>
            <person name="Glaser F."/>
            <person name="Grimwood J."/>
            <person name="Gutierrez G."/>
            <person name="Heitman J."/>
            <person name="Henrissat B."/>
            <person name="Iturriaga E.A."/>
            <person name="Lang B.F."/>
            <person name="Lavin J.L."/>
            <person name="Lee S."/>
            <person name="Li W."/>
            <person name="Lindquist E."/>
            <person name="Lopez-Garcia S."/>
            <person name="Luque E.M."/>
            <person name="Marcos A.T."/>
            <person name="Martin J."/>
            <person name="Mccluskey K."/>
            <person name="Medina H.R."/>
            <person name="Miralles-Duran A."/>
            <person name="Miyazaki A."/>
            <person name="Munoz-Torres E."/>
            <person name="Oguiza J.A."/>
            <person name="Ohm R."/>
            <person name="Olmedo M."/>
            <person name="Orejas M."/>
            <person name="Ortiz-Castellanos L."/>
            <person name="Pisabarro A.G."/>
            <person name="Rodriguez-Romero J."/>
            <person name="Ruiz-Herrera J."/>
            <person name="Ruiz-Vazquez R."/>
            <person name="Sanz C."/>
            <person name="Schackwitz W."/>
            <person name="Schmutz J."/>
            <person name="Shahriari M."/>
            <person name="Shelest E."/>
            <person name="Silva-Franco F."/>
            <person name="Soanes D."/>
            <person name="Syed K."/>
            <person name="Tagua V.G."/>
            <person name="Talbot N.J."/>
            <person name="Thon M."/>
            <person name="De Vries R.P."/>
            <person name="Wiebenga A."/>
            <person name="Yadav J.S."/>
            <person name="Braun E.L."/>
            <person name="Baker S."/>
            <person name="Garre V."/>
            <person name="Horwitz B."/>
            <person name="Torres-Martinez S."/>
            <person name="Idnurm A."/>
            <person name="Herrera-Estrella A."/>
            <person name="Gabaldon T."/>
            <person name="Grigoriev I.V."/>
        </authorList>
    </citation>
    <scope>NUCLEOTIDE SEQUENCE [LARGE SCALE GENOMIC DNA]</scope>
    <source>
        <strain evidence="3 4">CBS 277.49</strain>
    </source>
</reference>
<name>A0A168MQI7_MUCCL</name>
<feature type="domain" description="HNH nuclease" evidence="2">
    <location>
        <begin position="500"/>
        <end position="550"/>
    </location>
</feature>
<evidence type="ECO:0000313" key="3">
    <source>
        <dbReference type="EMBL" id="OAD05244.1"/>
    </source>
</evidence>